<proteinExistence type="predicted"/>
<evidence type="ECO:0000313" key="2">
    <source>
        <dbReference type="Proteomes" id="UP001597055"/>
    </source>
</evidence>
<dbReference type="Gene3D" id="1.10.357.10">
    <property type="entry name" value="Tetracycline Repressor, domain 2"/>
    <property type="match status" value="1"/>
</dbReference>
<dbReference type="RefSeq" id="WP_378771326.1">
    <property type="nucleotide sequence ID" value="NZ_JBHTII010000001.1"/>
</dbReference>
<name>A0ABW3AF90_9MICO</name>
<evidence type="ECO:0000313" key="1">
    <source>
        <dbReference type="EMBL" id="MFD0789425.1"/>
    </source>
</evidence>
<protein>
    <submittedName>
        <fullName evidence="1">TetR/AcrR family transcriptional regulator</fullName>
    </submittedName>
</protein>
<dbReference type="InterPro" id="IPR009057">
    <property type="entry name" value="Homeodomain-like_sf"/>
</dbReference>
<reference evidence="2" key="1">
    <citation type="journal article" date="2019" name="Int. J. Syst. Evol. Microbiol.">
        <title>The Global Catalogue of Microorganisms (GCM) 10K type strain sequencing project: providing services to taxonomists for standard genome sequencing and annotation.</title>
        <authorList>
            <consortium name="The Broad Institute Genomics Platform"/>
            <consortium name="The Broad Institute Genome Sequencing Center for Infectious Disease"/>
            <person name="Wu L."/>
            <person name="Ma J."/>
        </authorList>
    </citation>
    <scope>NUCLEOTIDE SEQUENCE [LARGE SCALE GENOMIC DNA]</scope>
    <source>
        <strain evidence="2">CCUG 54523</strain>
    </source>
</reference>
<dbReference type="Proteomes" id="UP001597055">
    <property type="component" value="Unassembled WGS sequence"/>
</dbReference>
<dbReference type="EMBL" id="JBHTII010000001">
    <property type="protein sequence ID" value="MFD0789425.1"/>
    <property type="molecule type" value="Genomic_DNA"/>
</dbReference>
<keyword evidence="2" id="KW-1185">Reference proteome</keyword>
<sequence length="252" mass="27896">MSNLAARTRRPAGETRALLLETAIERVSREGLRIDFANLELEDLIRAAGVPRSTVFRIWPDRDAFIGDLVRALFDADPGFEAGFDEETLELLEHAIAEASKDADPAEARRAVLRAVVRRTTAHNIVAVEDSVTWRAYRTLSAALVSGDSVPGGESIRTLLGEIDRRYVSRMATVYRRLNESLGLRMRAPLTEQDLALSIMAVIEGMSDHRRIDPLGVDRPRMVATGDEEPEPWHLVGLAVHAVYEAFTEPAG</sequence>
<comment type="caution">
    <text evidence="1">The sequence shown here is derived from an EMBL/GenBank/DDBJ whole genome shotgun (WGS) entry which is preliminary data.</text>
</comment>
<gene>
    <name evidence="1" type="ORF">ACFQ0P_03370</name>
</gene>
<dbReference type="SUPFAM" id="SSF46689">
    <property type="entry name" value="Homeodomain-like"/>
    <property type="match status" value="1"/>
</dbReference>
<organism evidence="1 2">
    <name type="scientific">Microbacterium insulae</name>
    <dbReference type="NCBI Taxonomy" id="483014"/>
    <lineage>
        <taxon>Bacteria</taxon>
        <taxon>Bacillati</taxon>
        <taxon>Actinomycetota</taxon>
        <taxon>Actinomycetes</taxon>
        <taxon>Micrococcales</taxon>
        <taxon>Microbacteriaceae</taxon>
        <taxon>Microbacterium</taxon>
    </lineage>
</organism>
<accession>A0ABW3AF90</accession>